<protein>
    <recommendedName>
        <fullName evidence="4">DUF3108 domain-containing protein</fullName>
    </recommendedName>
</protein>
<dbReference type="EMBL" id="VOOR01000048">
    <property type="protein sequence ID" value="TXB61689.1"/>
    <property type="molecule type" value="Genomic_DNA"/>
</dbReference>
<evidence type="ECO:0000313" key="2">
    <source>
        <dbReference type="EMBL" id="TXB61689.1"/>
    </source>
</evidence>
<evidence type="ECO:0000256" key="1">
    <source>
        <dbReference type="SAM" id="SignalP"/>
    </source>
</evidence>
<proteinExistence type="predicted"/>
<evidence type="ECO:0008006" key="4">
    <source>
        <dbReference type="Google" id="ProtNLM"/>
    </source>
</evidence>
<dbReference type="RefSeq" id="WP_147168913.1">
    <property type="nucleotide sequence ID" value="NZ_VOOR01000048.1"/>
</dbReference>
<comment type="caution">
    <text evidence="2">The sequence shown here is derived from an EMBL/GenBank/DDBJ whole genome shotgun (WGS) entry which is preliminary data.</text>
</comment>
<dbReference type="AlphaFoldDB" id="A0A5C6RIA2"/>
<sequence length="238" mass="26461">MNVTKSLALAVALLTGGTALNAQQFLVPFEGFSRKKSTYVTLSDGTEVEGTLKKWKQNRGLIAELQLELDGGKRTIMAEEISHMYVPASALGKFGAAMEGISNLEQAQSKSDLDAERLKDDYAYFEYATVDYERRGDRRLLLQLVNPGFESGVRVYHDPFAAETRSVGVGGVTITGGIEKSYYVKKGDAKAFLVKKKDYDEHFLTLFGDCKALVKEVGSKPNWKNFPKHVFKYSTMCE</sequence>
<name>A0A5C6RIA2_9BACT</name>
<reference evidence="2 3" key="1">
    <citation type="submission" date="2019-08" db="EMBL/GenBank/DDBJ databases">
        <title>Genome of Phaeodactylibacter luteus.</title>
        <authorList>
            <person name="Bowman J.P."/>
        </authorList>
    </citation>
    <scope>NUCLEOTIDE SEQUENCE [LARGE SCALE GENOMIC DNA]</scope>
    <source>
        <strain evidence="2 3">KCTC 42180</strain>
    </source>
</reference>
<gene>
    <name evidence="2" type="ORF">FRY97_17755</name>
</gene>
<dbReference type="OrthoDB" id="821652at2"/>
<dbReference type="Proteomes" id="UP000321580">
    <property type="component" value="Unassembled WGS sequence"/>
</dbReference>
<feature type="signal peptide" evidence="1">
    <location>
        <begin position="1"/>
        <end position="21"/>
    </location>
</feature>
<keyword evidence="1" id="KW-0732">Signal</keyword>
<accession>A0A5C6RIA2</accession>
<feature type="chain" id="PRO_5023132548" description="DUF3108 domain-containing protein" evidence="1">
    <location>
        <begin position="22"/>
        <end position="238"/>
    </location>
</feature>
<organism evidence="2 3">
    <name type="scientific">Phaeodactylibacter luteus</name>
    <dbReference type="NCBI Taxonomy" id="1564516"/>
    <lineage>
        <taxon>Bacteria</taxon>
        <taxon>Pseudomonadati</taxon>
        <taxon>Bacteroidota</taxon>
        <taxon>Saprospiria</taxon>
        <taxon>Saprospirales</taxon>
        <taxon>Haliscomenobacteraceae</taxon>
        <taxon>Phaeodactylibacter</taxon>
    </lineage>
</organism>
<keyword evidence="3" id="KW-1185">Reference proteome</keyword>
<evidence type="ECO:0000313" key="3">
    <source>
        <dbReference type="Proteomes" id="UP000321580"/>
    </source>
</evidence>